<dbReference type="PROSITE" id="PS50956">
    <property type="entry name" value="HTH_ASNC_2"/>
    <property type="match status" value="1"/>
</dbReference>
<dbReference type="SUPFAM" id="SSF46785">
    <property type="entry name" value="Winged helix' DNA-binding domain"/>
    <property type="match status" value="1"/>
</dbReference>
<evidence type="ECO:0000256" key="3">
    <source>
        <dbReference type="ARBA" id="ARBA00023163"/>
    </source>
</evidence>
<dbReference type="Proteomes" id="UP000246005">
    <property type="component" value="Unassembled WGS sequence"/>
</dbReference>
<protein>
    <submittedName>
        <fullName evidence="5">DNA-binding Lrp family transcriptional regulator</fullName>
    </submittedName>
</protein>
<dbReference type="SMART" id="SM00344">
    <property type="entry name" value="HTH_ASNC"/>
    <property type="match status" value="1"/>
</dbReference>
<dbReference type="EMBL" id="QGHB01000001">
    <property type="protein sequence ID" value="PWK91578.1"/>
    <property type="molecule type" value="Genomic_DNA"/>
</dbReference>
<dbReference type="GO" id="GO:0043200">
    <property type="term" value="P:response to amino acid"/>
    <property type="evidence" value="ECO:0007669"/>
    <property type="project" value="TreeGrafter"/>
</dbReference>
<comment type="caution">
    <text evidence="5">The sequence shown here is derived from an EMBL/GenBank/DDBJ whole genome shotgun (WGS) entry which is preliminary data.</text>
</comment>
<dbReference type="InterPro" id="IPR036388">
    <property type="entry name" value="WH-like_DNA-bd_sf"/>
</dbReference>
<dbReference type="PANTHER" id="PTHR30154:SF54">
    <property type="entry name" value="POSSIBLE TRANSCRIPTIONAL REGULATORY PROTEIN (PROBABLY LRP_ASNC-FAMILY)"/>
    <property type="match status" value="1"/>
</dbReference>
<keyword evidence="1" id="KW-0805">Transcription regulation</keyword>
<evidence type="ECO:0000259" key="4">
    <source>
        <dbReference type="PROSITE" id="PS50956"/>
    </source>
</evidence>
<accession>A0A316IMA0</accession>
<dbReference type="InterPro" id="IPR019887">
    <property type="entry name" value="Tscrpt_reg_AsnC/Lrp_C"/>
</dbReference>
<evidence type="ECO:0000313" key="5">
    <source>
        <dbReference type="EMBL" id="PWK91578.1"/>
    </source>
</evidence>
<name>A0A316IMA0_9PSEU</name>
<sequence length="174" mass="19229">MITNYFGAEPNVVRQSALGSEMDELDSAIVRELQRDARQSNRDIARKVGVAPSTSLERIRLLRERGVIRGYHADIAPSALNRGVQALVSVQVRPLSRGVIDAFKAFAAQLPEVLSVFVMAGSDDFVIHVSAQDNEHLHAFLVDRLSQRKEIVGFRTSIIFQHLAKHDPAPLPAP</sequence>
<dbReference type="GO" id="GO:0043565">
    <property type="term" value="F:sequence-specific DNA binding"/>
    <property type="evidence" value="ECO:0007669"/>
    <property type="project" value="InterPro"/>
</dbReference>
<organism evidence="5 6">
    <name type="scientific">Lentzea atacamensis</name>
    <dbReference type="NCBI Taxonomy" id="531938"/>
    <lineage>
        <taxon>Bacteria</taxon>
        <taxon>Bacillati</taxon>
        <taxon>Actinomycetota</taxon>
        <taxon>Actinomycetes</taxon>
        <taxon>Pseudonocardiales</taxon>
        <taxon>Pseudonocardiaceae</taxon>
        <taxon>Lentzea</taxon>
    </lineage>
</organism>
<dbReference type="Pfam" id="PF01037">
    <property type="entry name" value="AsnC_trans_reg"/>
    <property type="match status" value="1"/>
</dbReference>
<dbReference type="PANTHER" id="PTHR30154">
    <property type="entry name" value="LEUCINE-RESPONSIVE REGULATORY PROTEIN"/>
    <property type="match status" value="1"/>
</dbReference>
<dbReference type="Gene3D" id="1.10.10.10">
    <property type="entry name" value="Winged helix-like DNA-binding domain superfamily/Winged helix DNA-binding domain"/>
    <property type="match status" value="1"/>
</dbReference>
<dbReference type="AlphaFoldDB" id="A0A316IMA0"/>
<dbReference type="InterPro" id="IPR019888">
    <property type="entry name" value="Tscrpt_reg_AsnC-like"/>
</dbReference>
<gene>
    <name evidence="5" type="ORF">C8D88_1011616</name>
</gene>
<proteinExistence type="predicted"/>
<dbReference type="Gene3D" id="3.30.70.920">
    <property type="match status" value="1"/>
</dbReference>
<dbReference type="PRINTS" id="PR00033">
    <property type="entry name" value="HTHASNC"/>
</dbReference>
<dbReference type="InterPro" id="IPR036390">
    <property type="entry name" value="WH_DNA-bd_sf"/>
</dbReference>
<dbReference type="InterPro" id="IPR011008">
    <property type="entry name" value="Dimeric_a/b-barrel"/>
</dbReference>
<reference evidence="5 6" key="1">
    <citation type="submission" date="2018-05" db="EMBL/GenBank/DDBJ databases">
        <title>Genomic Encyclopedia of Type Strains, Phase IV (KMG-IV): sequencing the most valuable type-strain genomes for metagenomic binning, comparative biology and taxonomic classification.</title>
        <authorList>
            <person name="Goeker M."/>
        </authorList>
    </citation>
    <scope>NUCLEOTIDE SEQUENCE [LARGE SCALE GENOMIC DNA]</scope>
    <source>
        <strain evidence="5 6">DSM 45480</strain>
    </source>
</reference>
<keyword evidence="2 5" id="KW-0238">DNA-binding</keyword>
<evidence type="ECO:0000256" key="2">
    <source>
        <dbReference type="ARBA" id="ARBA00023125"/>
    </source>
</evidence>
<evidence type="ECO:0000256" key="1">
    <source>
        <dbReference type="ARBA" id="ARBA00023015"/>
    </source>
</evidence>
<feature type="domain" description="HTH asnC-type" evidence="4">
    <location>
        <begin position="22"/>
        <end position="83"/>
    </location>
</feature>
<evidence type="ECO:0000313" key="6">
    <source>
        <dbReference type="Proteomes" id="UP000246005"/>
    </source>
</evidence>
<dbReference type="Pfam" id="PF13404">
    <property type="entry name" value="HTH_AsnC-type"/>
    <property type="match status" value="1"/>
</dbReference>
<dbReference type="SUPFAM" id="SSF54909">
    <property type="entry name" value="Dimeric alpha+beta barrel"/>
    <property type="match status" value="1"/>
</dbReference>
<dbReference type="InterPro" id="IPR000485">
    <property type="entry name" value="AsnC-type_HTH_dom"/>
</dbReference>
<keyword evidence="3" id="KW-0804">Transcription</keyword>
<dbReference type="GO" id="GO:0005829">
    <property type="term" value="C:cytosol"/>
    <property type="evidence" value="ECO:0007669"/>
    <property type="project" value="TreeGrafter"/>
</dbReference>